<dbReference type="EMBL" id="LAZR01004888">
    <property type="protein sequence ID" value="KKN04681.1"/>
    <property type="molecule type" value="Genomic_DNA"/>
</dbReference>
<evidence type="ECO:0000313" key="11">
    <source>
        <dbReference type="EMBL" id="KKN04681.1"/>
    </source>
</evidence>
<keyword evidence="2" id="KW-0813">Transport</keyword>
<dbReference type="GO" id="GO:0016020">
    <property type="term" value="C:membrane"/>
    <property type="evidence" value="ECO:0007669"/>
    <property type="project" value="UniProtKB-SubCell"/>
</dbReference>
<evidence type="ECO:0000259" key="10">
    <source>
        <dbReference type="PROSITE" id="PS50929"/>
    </source>
</evidence>
<dbReference type="GO" id="GO:0005524">
    <property type="term" value="F:ATP binding"/>
    <property type="evidence" value="ECO:0007669"/>
    <property type="project" value="UniProtKB-KW"/>
</dbReference>
<comment type="caution">
    <text evidence="11">The sequence shown here is derived from an EMBL/GenBank/DDBJ whole genome shotgun (WGS) entry which is preliminary data.</text>
</comment>
<evidence type="ECO:0000256" key="5">
    <source>
        <dbReference type="ARBA" id="ARBA00022840"/>
    </source>
</evidence>
<reference evidence="11" key="1">
    <citation type="journal article" date="2015" name="Nature">
        <title>Complex archaea that bridge the gap between prokaryotes and eukaryotes.</title>
        <authorList>
            <person name="Spang A."/>
            <person name="Saw J.H."/>
            <person name="Jorgensen S.L."/>
            <person name="Zaremba-Niedzwiedzka K."/>
            <person name="Martijn J."/>
            <person name="Lind A.E."/>
            <person name="van Eijk R."/>
            <person name="Schleper C."/>
            <person name="Guy L."/>
            <person name="Ettema T.J."/>
        </authorList>
    </citation>
    <scope>NUCLEOTIDE SEQUENCE</scope>
</reference>
<name>A0A0F9PUB5_9ZZZZ</name>
<dbReference type="InterPro" id="IPR011527">
    <property type="entry name" value="ABC1_TM_dom"/>
</dbReference>
<dbReference type="InterPro" id="IPR027417">
    <property type="entry name" value="P-loop_NTPase"/>
</dbReference>
<sequence length="610" mass="69748">MGIYAGMMNEPQKREYSDRELFSRYIRRLTPFKKNVIFITLFIFISTIADIINPLLVGIAVDELSKVNRNFVIVITAGIGYLILSILIWIMFFLRRKELGKFVPFFLEKLRMDIFDKLQEQDMSFFDKHESGRLNTRVSNDALDFGNTTILLAETMGNFLISVLTFGILLWLNLTLAIITLIAVPFIFLFVISLRRLARVNSRSYRKAIGNVNAAMVESIEGIQVCKSYGQESTVSQQFNDTNKDYFKSGFRITSVTHSWRPILETIAAVTLIVTVYFGGQFVFRGITKPGTIFMFILYLQRFFRPIMVLSIFFPQLSAGMAAYERILDILDSEPNVKQNPNPFEVDELEGEIIFENIDFSYREGEWVFKGLNLKIEKGEKLAIVGHTGAGKTSLVSLLARYYEFQGGSIKIDGIDIRDMTLDSYRKNLGKVQQDVFLFSGTIEENIRYGRQDASEEEILNAIKTVHTEELIEYLPEGLKTQVGERGKRLSAGQRQLISFARAILTDPKILILDEATSSVDAYTEAIIQEALEVLLSNRTSIIIAHRLSTVMNADRIIVMDHGRIIEEGNHEYLLAHGGKYAKLYHQYFEHQQLDWHLSHDSLKTNISEK</sequence>
<dbReference type="Pfam" id="PF00005">
    <property type="entry name" value="ABC_tran"/>
    <property type="match status" value="1"/>
</dbReference>
<evidence type="ECO:0000256" key="1">
    <source>
        <dbReference type="ARBA" id="ARBA00004141"/>
    </source>
</evidence>
<feature type="transmembrane region" description="Helical" evidence="8">
    <location>
        <begin position="178"/>
        <end position="198"/>
    </location>
</feature>
<feature type="domain" description="ABC transmembrane type-1" evidence="10">
    <location>
        <begin position="37"/>
        <end position="319"/>
    </location>
</feature>
<dbReference type="SMART" id="SM00382">
    <property type="entry name" value="AAA"/>
    <property type="match status" value="1"/>
</dbReference>
<evidence type="ECO:0000256" key="3">
    <source>
        <dbReference type="ARBA" id="ARBA00022692"/>
    </source>
</evidence>
<gene>
    <name evidence="11" type="ORF">LCGC14_1095000</name>
</gene>
<evidence type="ECO:0008006" key="12">
    <source>
        <dbReference type="Google" id="ProtNLM"/>
    </source>
</evidence>
<dbReference type="InterPro" id="IPR039421">
    <property type="entry name" value="Type_1_exporter"/>
</dbReference>
<dbReference type="InterPro" id="IPR003593">
    <property type="entry name" value="AAA+_ATPase"/>
</dbReference>
<dbReference type="PANTHER" id="PTHR43394:SF1">
    <property type="entry name" value="ATP-BINDING CASSETTE SUB-FAMILY B MEMBER 10, MITOCHONDRIAL"/>
    <property type="match status" value="1"/>
</dbReference>
<evidence type="ECO:0000256" key="4">
    <source>
        <dbReference type="ARBA" id="ARBA00022741"/>
    </source>
</evidence>
<dbReference type="SUPFAM" id="SSF90123">
    <property type="entry name" value="ABC transporter transmembrane region"/>
    <property type="match status" value="1"/>
</dbReference>
<evidence type="ECO:0000259" key="9">
    <source>
        <dbReference type="PROSITE" id="PS50893"/>
    </source>
</evidence>
<keyword evidence="6 8" id="KW-1133">Transmembrane helix</keyword>
<evidence type="ECO:0000256" key="6">
    <source>
        <dbReference type="ARBA" id="ARBA00022989"/>
    </source>
</evidence>
<dbReference type="Pfam" id="PF00664">
    <property type="entry name" value="ABC_membrane"/>
    <property type="match status" value="1"/>
</dbReference>
<dbReference type="CDD" id="cd03254">
    <property type="entry name" value="ABCC_Glucan_exporter_like"/>
    <property type="match status" value="1"/>
</dbReference>
<organism evidence="11">
    <name type="scientific">marine sediment metagenome</name>
    <dbReference type="NCBI Taxonomy" id="412755"/>
    <lineage>
        <taxon>unclassified sequences</taxon>
        <taxon>metagenomes</taxon>
        <taxon>ecological metagenomes</taxon>
    </lineage>
</organism>
<dbReference type="Gene3D" id="3.40.50.300">
    <property type="entry name" value="P-loop containing nucleotide triphosphate hydrolases"/>
    <property type="match status" value="1"/>
</dbReference>
<feature type="transmembrane region" description="Helical" evidence="8">
    <location>
        <begin position="150"/>
        <end position="172"/>
    </location>
</feature>
<feature type="transmembrane region" description="Helical" evidence="8">
    <location>
        <begin position="71"/>
        <end position="94"/>
    </location>
</feature>
<dbReference type="FunFam" id="3.40.50.300:FF:000287">
    <property type="entry name" value="Multidrug ABC transporter ATP-binding protein"/>
    <property type="match status" value="1"/>
</dbReference>
<dbReference type="SUPFAM" id="SSF52540">
    <property type="entry name" value="P-loop containing nucleoside triphosphate hydrolases"/>
    <property type="match status" value="1"/>
</dbReference>
<comment type="subcellular location">
    <subcellularLocation>
        <location evidence="1">Membrane</location>
        <topology evidence="1">Multi-pass membrane protein</topology>
    </subcellularLocation>
</comment>
<accession>A0A0F9PUB5</accession>
<dbReference type="AlphaFoldDB" id="A0A0F9PUB5"/>
<dbReference type="InterPro" id="IPR003439">
    <property type="entry name" value="ABC_transporter-like_ATP-bd"/>
</dbReference>
<feature type="transmembrane region" description="Helical" evidence="8">
    <location>
        <begin position="36"/>
        <end position="59"/>
    </location>
</feature>
<proteinExistence type="predicted"/>
<dbReference type="InterPro" id="IPR036640">
    <property type="entry name" value="ABC1_TM_sf"/>
</dbReference>
<keyword evidence="7 8" id="KW-0472">Membrane</keyword>
<evidence type="ECO:0000256" key="8">
    <source>
        <dbReference type="SAM" id="Phobius"/>
    </source>
</evidence>
<dbReference type="PROSITE" id="PS50929">
    <property type="entry name" value="ABC_TM1F"/>
    <property type="match status" value="1"/>
</dbReference>
<dbReference type="Gene3D" id="1.20.1560.10">
    <property type="entry name" value="ABC transporter type 1, transmembrane domain"/>
    <property type="match status" value="1"/>
</dbReference>
<dbReference type="InterPro" id="IPR017871">
    <property type="entry name" value="ABC_transporter-like_CS"/>
</dbReference>
<evidence type="ECO:0000256" key="7">
    <source>
        <dbReference type="ARBA" id="ARBA00023136"/>
    </source>
</evidence>
<feature type="domain" description="ABC transporter" evidence="9">
    <location>
        <begin position="353"/>
        <end position="587"/>
    </location>
</feature>
<dbReference type="GO" id="GO:0015421">
    <property type="term" value="F:ABC-type oligopeptide transporter activity"/>
    <property type="evidence" value="ECO:0007669"/>
    <property type="project" value="TreeGrafter"/>
</dbReference>
<dbReference type="PROSITE" id="PS50893">
    <property type="entry name" value="ABC_TRANSPORTER_2"/>
    <property type="match status" value="1"/>
</dbReference>
<keyword evidence="4" id="KW-0547">Nucleotide-binding</keyword>
<evidence type="ECO:0000256" key="2">
    <source>
        <dbReference type="ARBA" id="ARBA00022448"/>
    </source>
</evidence>
<keyword evidence="5" id="KW-0067">ATP-binding</keyword>
<feature type="transmembrane region" description="Helical" evidence="8">
    <location>
        <begin position="262"/>
        <end position="283"/>
    </location>
</feature>
<dbReference type="PROSITE" id="PS00211">
    <property type="entry name" value="ABC_TRANSPORTER_1"/>
    <property type="match status" value="1"/>
</dbReference>
<dbReference type="PANTHER" id="PTHR43394">
    <property type="entry name" value="ATP-DEPENDENT PERMEASE MDL1, MITOCHONDRIAL"/>
    <property type="match status" value="1"/>
</dbReference>
<dbReference type="GO" id="GO:0016887">
    <property type="term" value="F:ATP hydrolysis activity"/>
    <property type="evidence" value="ECO:0007669"/>
    <property type="project" value="InterPro"/>
</dbReference>
<protein>
    <recommendedName>
        <fullName evidence="12">ABC transporter ATP-binding protein</fullName>
    </recommendedName>
</protein>
<keyword evidence="3 8" id="KW-0812">Transmembrane</keyword>